<dbReference type="PANTHER" id="PTHR36999:SF1">
    <property type="entry name" value="ISOCITRATE DEHYDROGENASE (NADP(+))"/>
    <property type="match status" value="1"/>
</dbReference>
<dbReference type="GO" id="GO:0004450">
    <property type="term" value="F:isocitrate dehydrogenase (NADP+) activity"/>
    <property type="evidence" value="ECO:0007669"/>
    <property type="project" value="InterPro"/>
</dbReference>
<evidence type="ECO:0000256" key="7">
    <source>
        <dbReference type="ARBA" id="ARBA00022857"/>
    </source>
</evidence>
<evidence type="ECO:0000256" key="5">
    <source>
        <dbReference type="ARBA" id="ARBA00022837"/>
    </source>
</evidence>
<dbReference type="SUPFAM" id="SSF47473">
    <property type="entry name" value="EF-hand"/>
    <property type="match status" value="1"/>
</dbReference>
<gene>
    <name evidence="9" type="primary">icd2</name>
    <name evidence="9" type="ORF">AK812_SmicGene21503</name>
</gene>
<dbReference type="SUPFAM" id="SSF53659">
    <property type="entry name" value="Isocitrate/Isopropylmalate dehydrogenase-like"/>
    <property type="match status" value="2"/>
</dbReference>
<dbReference type="PANTHER" id="PTHR36999">
    <property type="entry name" value="ISOCITRATE DEHYDROGENASE [NADP]"/>
    <property type="match status" value="1"/>
</dbReference>
<keyword evidence="10" id="KW-1185">Reference proteome</keyword>
<dbReference type="AlphaFoldDB" id="A0A1Q9DM69"/>
<dbReference type="EMBL" id="LSRX01000473">
    <property type="protein sequence ID" value="OLP96277.1"/>
    <property type="molecule type" value="Genomic_DNA"/>
</dbReference>
<sequence>MALTFRCRAPVCGHAFRQFAAARFPLPRRFAVAAKGSVASVPSFDPENGEVGRKVGAVGKSRSIAHCGLVSGTANATHVSERTPPPRRWLRGARGYSGEELAILAQAFQRYDGEPCPLTTDTYEVSELFASLDLNKDGTVELTEWLDNMPAGTKLRVLQKDLQLPGFLKAETDTSSSSWRGWHDKSLLLPVMRAYCRFSGVKIMKKAGVLNESFLADISLSARILATFPDYLRPAQRVEELQAKGFAVPDFPAEPSTEQEVEIRARYAKVLSREPSTRRSLAVPSTRCFVKAVPPGGCVTGAGGALKHAKQRLQFGSLRERADRYDWAPDSKSNVATMSDGDFFSSEQSYISEVGKSGETQVLKAKTPLLSGEIIDSSVMRAPLLQIVAELRKFYEQEMQSTVHGAAQVGPKALAPQTMLTLPLMLMLLQLLMPVLMMMLEVVLIAKVSDPVLFGHCVEVFYKDAFEKHAALFQELGVNPNNGVGDVYTKIAGHPKQVFRESSYYGLYLDYAKAEVEADLMACYDKRPPLAYVDSRRGITNLHVPSDVIVDASMAAAVRDAGRMWTKEDTLCDAKFVIPDRCYSGIYTAVIEDCKKNGKLDPSKIGATSNVGLMAAKAEEYGSHDKTFVVPEDGQMRVIKRDTEEVKQFAAYGISGPAVFWLTEQRAHDRSVISKVKKYLERHDTEGLDIQILSPEEVFGSRQLLYRDDYAASNQFVVDSSGPNLSSEVHECWLSVANDCSYEFAVRERSQATRGV</sequence>
<keyword evidence="2" id="KW-0329">Glyoxylate bypass</keyword>
<dbReference type="OrthoDB" id="427751at2759"/>
<dbReference type="GO" id="GO:0006099">
    <property type="term" value="P:tricarboxylic acid cycle"/>
    <property type="evidence" value="ECO:0007669"/>
    <property type="project" value="UniProtKB-KW"/>
</dbReference>
<proteinExistence type="predicted"/>
<comment type="cofactor">
    <cofactor evidence="1">
        <name>Mg(2+)</name>
        <dbReference type="ChEBI" id="CHEBI:18420"/>
    </cofactor>
</comment>
<reference evidence="9 10" key="1">
    <citation type="submission" date="2016-02" db="EMBL/GenBank/DDBJ databases">
        <title>Genome analysis of coral dinoflagellate symbionts highlights evolutionary adaptations to a symbiotic lifestyle.</title>
        <authorList>
            <person name="Aranda M."/>
            <person name="Li Y."/>
            <person name="Liew Y.J."/>
            <person name="Baumgarten S."/>
            <person name="Simakov O."/>
            <person name="Wilson M."/>
            <person name="Piel J."/>
            <person name="Ashoor H."/>
            <person name="Bougouffa S."/>
            <person name="Bajic V.B."/>
            <person name="Ryu T."/>
            <person name="Ravasi T."/>
            <person name="Bayer T."/>
            <person name="Micklem G."/>
            <person name="Kim H."/>
            <person name="Bhak J."/>
            <person name="Lajeunesse T.C."/>
            <person name="Voolstra C.R."/>
        </authorList>
    </citation>
    <scope>NUCLEOTIDE SEQUENCE [LARGE SCALE GENOMIC DNA]</scope>
    <source>
        <strain evidence="9 10">CCMP2467</strain>
    </source>
</reference>
<evidence type="ECO:0000256" key="2">
    <source>
        <dbReference type="ARBA" id="ARBA00022435"/>
    </source>
</evidence>
<keyword evidence="8" id="KW-0560">Oxidoreductase</keyword>
<keyword evidence="7" id="KW-0521">NADP</keyword>
<accession>A0A1Q9DM69</accession>
<comment type="caution">
    <text evidence="9">The sequence shown here is derived from an EMBL/GenBank/DDBJ whole genome shotgun (WGS) entry which is preliminary data.</text>
</comment>
<keyword evidence="4" id="KW-0479">Metal-binding</keyword>
<evidence type="ECO:0000313" key="9">
    <source>
        <dbReference type="EMBL" id="OLP96277.1"/>
    </source>
</evidence>
<dbReference type="GO" id="GO:0006097">
    <property type="term" value="P:glyoxylate cycle"/>
    <property type="evidence" value="ECO:0007669"/>
    <property type="project" value="UniProtKB-KW"/>
</dbReference>
<dbReference type="Proteomes" id="UP000186817">
    <property type="component" value="Unassembled WGS sequence"/>
</dbReference>
<dbReference type="GO" id="GO:0046872">
    <property type="term" value="F:metal ion binding"/>
    <property type="evidence" value="ECO:0007669"/>
    <property type="project" value="UniProtKB-KW"/>
</dbReference>
<dbReference type="InterPro" id="IPR018247">
    <property type="entry name" value="EF_Hand_1_Ca_BS"/>
</dbReference>
<evidence type="ECO:0000256" key="1">
    <source>
        <dbReference type="ARBA" id="ARBA00001946"/>
    </source>
</evidence>
<evidence type="ECO:0000256" key="4">
    <source>
        <dbReference type="ARBA" id="ARBA00022723"/>
    </source>
</evidence>
<evidence type="ECO:0000313" key="10">
    <source>
        <dbReference type="Proteomes" id="UP000186817"/>
    </source>
</evidence>
<keyword evidence="6" id="KW-0460">Magnesium</keyword>
<dbReference type="InterPro" id="IPR011992">
    <property type="entry name" value="EF-hand-dom_pair"/>
</dbReference>
<keyword evidence="3" id="KW-0816">Tricarboxylic acid cycle</keyword>
<dbReference type="PROSITE" id="PS00018">
    <property type="entry name" value="EF_HAND_1"/>
    <property type="match status" value="1"/>
</dbReference>
<keyword evidence="5" id="KW-0106">Calcium</keyword>
<protein>
    <submittedName>
        <fullName evidence="9">Isocitrate dehydrogenase [NADP] 2</fullName>
    </submittedName>
</protein>
<evidence type="ECO:0000256" key="8">
    <source>
        <dbReference type="ARBA" id="ARBA00023002"/>
    </source>
</evidence>
<evidence type="ECO:0000256" key="6">
    <source>
        <dbReference type="ARBA" id="ARBA00022842"/>
    </source>
</evidence>
<dbReference type="Pfam" id="PF03971">
    <property type="entry name" value="IDH"/>
    <property type="match status" value="4"/>
</dbReference>
<organism evidence="9 10">
    <name type="scientific">Symbiodinium microadriaticum</name>
    <name type="common">Dinoflagellate</name>
    <name type="synonym">Zooxanthella microadriatica</name>
    <dbReference type="NCBI Taxonomy" id="2951"/>
    <lineage>
        <taxon>Eukaryota</taxon>
        <taxon>Sar</taxon>
        <taxon>Alveolata</taxon>
        <taxon>Dinophyceae</taxon>
        <taxon>Suessiales</taxon>
        <taxon>Symbiodiniaceae</taxon>
        <taxon>Symbiodinium</taxon>
    </lineage>
</organism>
<dbReference type="InterPro" id="IPR004436">
    <property type="entry name" value="Isocitrate_DH_NADP_mono"/>
</dbReference>
<name>A0A1Q9DM69_SYMMI</name>
<evidence type="ECO:0000256" key="3">
    <source>
        <dbReference type="ARBA" id="ARBA00022532"/>
    </source>
</evidence>